<dbReference type="AlphaFoldDB" id="A0A699IKI2"/>
<dbReference type="InterPro" id="IPR036875">
    <property type="entry name" value="Znf_CCHC_sf"/>
</dbReference>
<comment type="caution">
    <text evidence="1">The sequence shown here is derived from an EMBL/GenBank/DDBJ whole genome shotgun (WGS) entry which is preliminary data.</text>
</comment>
<protein>
    <recommendedName>
        <fullName evidence="2">RNA-directed DNA polymerase, eukaryota, reverse transcriptase zinc-binding domain protein</fullName>
    </recommendedName>
</protein>
<dbReference type="Gene3D" id="4.10.60.10">
    <property type="entry name" value="Zinc finger, CCHC-type"/>
    <property type="match status" value="1"/>
</dbReference>
<dbReference type="GO" id="GO:0008270">
    <property type="term" value="F:zinc ion binding"/>
    <property type="evidence" value="ECO:0007669"/>
    <property type="project" value="InterPro"/>
</dbReference>
<dbReference type="SUPFAM" id="SSF57756">
    <property type="entry name" value="Retrovirus zinc finger-like domains"/>
    <property type="match status" value="1"/>
</dbReference>
<dbReference type="PANTHER" id="PTHR33116:SF78">
    <property type="entry name" value="OS12G0587133 PROTEIN"/>
    <property type="match status" value="1"/>
</dbReference>
<sequence>MYQVVMKLKSMKSPLNKLSWGKGNLFKRVEMLINHLQVIQTEIDHDPHNHMLTNKETRLIAEVYESENDEEKVLYQQARIKWLNEGDKNSIYFHRVLKGKSNKSKVFSLYDDAGIIHEGDQIPQLFLRQFEMFLGTSQHVQNIQESVDLFTSRLNERDVENMIHNITDAKIKNAMFDIDDYKAPGPDDYLLVMCHGDIVYVKVIKKAMQEFSSCYGLLPNNAKSSVFFKSLKKEDRNSITSVLPFEIRKLPVKYLRVPLISKRLGINESGCLLDKIKNEINNWRNKSLCYAGRLQLIVDVLEMNTSLWYDNWSSIGPLFEGRDYRSLYDARLKMDLKVSDLICNEEWKWPDDWHIKFPNIVNLIVKNSYVVSEVEKRWSISFKKVINKTFFESKGLVPKTDLLCLTKRTMFHGRLVFSGDTNRKVPVNETFHVQTDDELTEKELKQIEADDQAIQTILLGLSEDIYAAVDSCETAQEIWESEWIQCCTECQESGNANQNVNGNLVAARAEGNATGHNGNQIRCYNCRRVGYFARNCTVRPRRRDAAYLQTQLLIAQKEKAGI</sequence>
<dbReference type="GO" id="GO:0003676">
    <property type="term" value="F:nucleic acid binding"/>
    <property type="evidence" value="ECO:0007669"/>
    <property type="project" value="InterPro"/>
</dbReference>
<dbReference type="PANTHER" id="PTHR33116">
    <property type="entry name" value="REVERSE TRANSCRIPTASE ZINC-BINDING DOMAIN-CONTAINING PROTEIN-RELATED-RELATED"/>
    <property type="match status" value="1"/>
</dbReference>
<evidence type="ECO:0000313" key="1">
    <source>
        <dbReference type="EMBL" id="GEZ70209.1"/>
    </source>
</evidence>
<evidence type="ECO:0008006" key="2">
    <source>
        <dbReference type="Google" id="ProtNLM"/>
    </source>
</evidence>
<proteinExistence type="predicted"/>
<accession>A0A699IKI2</accession>
<organism evidence="1">
    <name type="scientific">Tanacetum cinerariifolium</name>
    <name type="common">Dalmatian daisy</name>
    <name type="synonym">Chrysanthemum cinerariifolium</name>
    <dbReference type="NCBI Taxonomy" id="118510"/>
    <lineage>
        <taxon>Eukaryota</taxon>
        <taxon>Viridiplantae</taxon>
        <taxon>Streptophyta</taxon>
        <taxon>Embryophyta</taxon>
        <taxon>Tracheophyta</taxon>
        <taxon>Spermatophyta</taxon>
        <taxon>Magnoliopsida</taxon>
        <taxon>eudicotyledons</taxon>
        <taxon>Gunneridae</taxon>
        <taxon>Pentapetalae</taxon>
        <taxon>asterids</taxon>
        <taxon>campanulids</taxon>
        <taxon>Asterales</taxon>
        <taxon>Asteraceae</taxon>
        <taxon>Asteroideae</taxon>
        <taxon>Anthemideae</taxon>
        <taxon>Anthemidinae</taxon>
        <taxon>Tanacetum</taxon>
    </lineage>
</organism>
<name>A0A699IKI2_TANCI</name>
<reference evidence="1" key="1">
    <citation type="journal article" date="2019" name="Sci. Rep.">
        <title>Draft genome of Tanacetum cinerariifolium, the natural source of mosquito coil.</title>
        <authorList>
            <person name="Yamashiro T."/>
            <person name="Shiraishi A."/>
            <person name="Satake H."/>
            <person name="Nakayama K."/>
        </authorList>
    </citation>
    <scope>NUCLEOTIDE SEQUENCE</scope>
</reference>
<dbReference type="EMBL" id="BKCJ010312119">
    <property type="protein sequence ID" value="GEZ70209.1"/>
    <property type="molecule type" value="Genomic_DNA"/>
</dbReference>
<gene>
    <name evidence="1" type="ORF">Tci_542182</name>
</gene>